<dbReference type="STRING" id="639283.Snov_3698"/>
<dbReference type="SMART" id="SM00363">
    <property type="entry name" value="S4"/>
    <property type="match status" value="1"/>
</dbReference>
<dbReference type="eggNOG" id="COG1188">
    <property type="taxonomic scope" value="Bacteria"/>
</dbReference>
<dbReference type="EMBL" id="CP002026">
    <property type="protein sequence ID" value="ADH90968.1"/>
    <property type="molecule type" value="Genomic_DNA"/>
</dbReference>
<dbReference type="InterPro" id="IPR036986">
    <property type="entry name" value="S4_RNA-bd_sf"/>
</dbReference>
<feature type="domain" description="RNA-binding S4" evidence="2">
    <location>
        <begin position="11"/>
        <end position="74"/>
    </location>
</feature>
<dbReference type="AlphaFoldDB" id="D7AAV1"/>
<protein>
    <submittedName>
        <fullName evidence="3">RNA-binding S4 domain protein</fullName>
    </submittedName>
</protein>
<dbReference type="InterPro" id="IPR002942">
    <property type="entry name" value="S4_RNA-bd"/>
</dbReference>
<accession>D7AAV1</accession>
<sequence length="102" mass="11138">MVEDAGSPTRHRLDVWLWHARCVRTRSSASALVKAGRIRLNGTRVTTPSQAVRLGDVLTITLDSSVKLWRVTGFIDRRGDARAAATTYVEVEAPDAQGSHAP</sequence>
<keyword evidence="4" id="KW-1185">Reference proteome</keyword>
<evidence type="ECO:0000313" key="4">
    <source>
        <dbReference type="Proteomes" id="UP000006633"/>
    </source>
</evidence>
<organism evidence="3 4">
    <name type="scientific">Ancylobacter novellus (strain ATCC 8093 / DSM 506 / JCM 20403 / CCM 1077 / IAM 12100 / NBRC 12443 / NCIMB 10456)</name>
    <name type="common">Starkeya novella</name>
    <dbReference type="NCBI Taxonomy" id="639283"/>
    <lineage>
        <taxon>Bacteria</taxon>
        <taxon>Pseudomonadati</taxon>
        <taxon>Pseudomonadota</taxon>
        <taxon>Alphaproteobacteria</taxon>
        <taxon>Hyphomicrobiales</taxon>
        <taxon>Xanthobacteraceae</taxon>
        <taxon>Ancylobacter</taxon>
    </lineage>
</organism>
<name>D7AAV1_ANCN5</name>
<dbReference type="Gene3D" id="3.10.290.10">
    <property type="entry name" value="RNA-binding S4 domain"/>
    <property type="match status" value="1"/>
</dbReference>
<dbReference type="SUPFAM" id="SSF55174">
    <property type="entry name" value="Alpha-L RNA-binding motif"/>
    <property type="match status" value="1"/>
</dbReference>
<evidence type="ECO:0000313" key="3">
    <source>
        <dbReference type="EMBL" id="ADH90968.1"/>
    </source>
</evidence>
<dbReference type="KEGG" id="sno:Snov_3698"/>
<dbReference type="RefSeq" id="WP_013168469.1">
    <property type="nucleotide sequence ID" value="NC_014217.1"/>
</dbReference>
<dbReference type="PROSITE" id="PS50889">
    <property type="entry name" value="S4"/>
    <property type="match status" value="1"/>
</dbReference>
<dbReference type="Pfam" id="PF01479">
    <property type="entry name" value="S4"/>
    <property type="match status" value="1"/>
</dbReference>
<gene>
    <name evidence="3" type="ordered locus">Snov_3698</name>
</gene>
<dbReference type="Proteomes" id="UP000006633">
    <property type="component" value="Chromosome"/>
</dbReference>
<evidence type="ECO:0000256" key="1">
    <source>
        <dbReference type="PROSITE-ProRule" id="PRU00182"/>
    </source>
</evidence>
<reference evidence="3 4" key="1">
    <citation type="journal article" date="2012" name="Stand. Genomic Sci.">
        <title>Complete genome sequence of the facultatively chemolithoautotrophic and methylotrophic alpha Proteobacterium Starkeya novella type strain (ATCC 8093(T)).</title>
        <authorList>
            <person name="Kappler U."/>
            <person name="Davenport K."/>
            <person name="Beatson S."/>
            <person name="Lucas S."/>
            <person name="Lapidus A."/>
            <person name="Copeland A."/>
            <person name="Berry K.W."/>
            <person name="Glavina Del Rio T."/>
            <person name="Hammon N."/>
            <person name="Dalin E."/>
            <person name="Tice H."/>
            <person name="Pitluck S."/>
            <person name="Richardson P."/>
            <person name="Bruce D."/>
            <person name="Goodwin L.A."/>
            <person name="Han C."/>
            <person name="Tapia R."/>
            <person name="Detter J.C."/>
            <person name="Chang Y.J."/>
            <person name="Jeffries C.D."/>
            <person name="Land M."/>
            <person name="Hauser L."/>
            <person name="Kyrpides N.C."/>
            <person name="Goker M."/>
            <person name="Ivanova N."/>
            <person name="Klenk H.P."/>
            <person name="Woyke T."/>
        </authorList>
    </citation>
    <scope>NUCLEOTIDE SEQUENCE [LARGE SCALE GENOMIC DNA]</scope>
    <source>
        <strain evidence="4">ATCC 8093 / DSM 506 / JCM 20403 / CCM 1077 / IAM 12100 / NBRC 12443 / NCIMB 10456</strain>
    </source>
</reference>
<dbReference type="GO" id="GO:0003723">
    <property type="term" value="F:RNA binding"/>
    <property type="evidence" value="ECO:0007669"/>
    <property type="project" value="UniProtKB-KW"/>
</dbReference>
<evidence type="ECO:0000259" key="2">
    <source>
        <dbReference type="SMART" id="SM00363"/>
    </source>
</evidence>
<proteinExistence type="predicted"/>
<keyword evidence="1" id="KW-0694">RNA-binding</keyword>
<dbReference type="CDD" id="cd00165">
    <property type="entry name" value="S4"/>
    <property type="match status" value="1"/>
</dbReference>
<dbReference type="HOGENOM" id="CLU_101003_3_1_5"/>